<name>A0A077N8F1_XENBV</name>
<dbReference type="HOGENOM" id="CLU_3124210_0_0_6"/>
<comment type="caution">
    <text evidence="1">The sequence shown here is derived from an EMBL/GenBank/DDBJ whole genome shotgun (WGS) entry which is preliminary data.</text>
</comment>
<proteinExistence type="predicted"/>
<evidence type="ECO:0000313" key="2">
    <source>
        <dbReference type="Proteomes" id="UP000028511"/>
    </source>
</evidence>
<evidence type="ECO:0000313" key="1">
    <source>
        <dbReference type="EMBL" id="CDG98486.1"/>
    </source>
</evidence>
<dbReference type="AlphaFoldDB" id="A0A077N8F1"/>
<accession>A0A077N8F1</accession>
<dbReference type="EMBL" id="CBSW010000233">
    <property type="protein sequence ID" value="CDG98486.1"/>
    <property type="molecule type" value="Genomic_DNA"/>
</dbReference>
<protein>
    <submittedName>
        <fullName evidence="1">Uncharacterized protein</fullName>
    </submittedName>
</protein>
<reference evidence="1" key="1">
    <citation type="submission" date="2013-07" db="EMBL/GenBank/DDBJ databases">
        <title>Sub-species coevolution in mutualistic symbiosis.</title>
        <authorList>
            <person name="Murfin K."/>
            <person name="Klassen J."/>
            <person name="Lee M."/>
            <person name="Forst S."/>
            <person name="Stock P."/>
            <person name="Goodrich-Blair H."/>
        </authorList>
    </citation>
    <scope>NUCLEOTIDE SEQUENCE [LARGE SCALE GENOMIC DNA]</scope>
    <source>
        <strain evidence="1">Puntauvense</strain>
    </source>
</reference>
<sequence length="50" mass="5968">MIRFGRVCWLAQTSVFNQLPLGVLIKWGRNYLLLSSHLNILIMFFPYQRL</sequence>
<dbReference type="Proteomes" id="UP000028511">
    <property type="component" value="Unassembled WGS sequence"/>
</dbReference>
<gene>
    <name evidence="1" type="ORF">XBP1_3080025</name>
</gene>
<organism evidence="1 2">
    <name type="scientific">Xenorhabdus bovienii str. puntauvense</name>
    <dbReference type="NCBI Taxonomy" id="1398201"/>
    <lineage>
        <taxon>Bacteria</taxon>
        <taxon>Pseudomonadati</taxon>
        <taxon>Pseudomonadota</taxon>
        <taxon>Gammaproteobacteria</taxon>
        <taxon>Enterobacterales</taxon>
        <taxon>Morganellaceae</taxon>
        <taxon>Xenorhabdus</taxon>
    </lineage>
</organism>